<keyword evidence="1" id="KW-0472">Membrane</keyword>
<dbReference type="GeneID" id="108735744"/>
<evidence type="ECO:0000313" key="3">
    <source>
        <dbReference type="RefSeq" id="XP_025836713.1"/>
    </source>
</evidence>
<feature type="transmembrane region" description="Helical" evidence="1">
    <location>
        <begin position="206"/>
        <end position="226"/>
    </location>
</feature>
<sequence>MSIISKFGSWLLTKKGKNFTAGAACTGIAGLMFIKVLPNTIFIDQYRDVLHFYKNGFTVPLTKPIKERFNKALDILEIPDIERLFIRPFFSVGFDVFSAGTTRSRFGSIIGIPFNFTYIDDDMVDKSVIKLRQESVPWELDDGKLLYKSLFLSENAQIYAMAREIEMCRTLKFPIDSLLMVSASLAAYGLGNTLNVKYNMYAKPRAIRVIMYGLIGAFMFLTYCFIKDAVQLHFERKIDEYLKNKNDIFKEGGKEYYEKVLMRNIALRGLLGSEGTSLYTALGNENYILRQKHLPLVQRKQFFESNATEIM</sequence>
<keyword evidence="1" id="KW-1133">Transmembrane helix</keyword>
<dbReference type="FunCoup" id="A0A7F5RL24">
    <property type="interactions" value="396"/>
</dbReference>
<dbReference type="InterPro" id="IPR026620">
    <property type="entry name" value="TMEM177"/>
</dbReference>
<organism evidence="2 3">
    <name type="scientific">Agrilus planipennis</name>
    <name type="common">Emerald ash borer</name>
    <name type="synonym">Agrilus marcopoli</name>
    <dbReference type="NCBI Taxonomy" id="224129"/>
    <lineage>
        <taxon>Eukaryota</taxon>
        <taxon>Metazoa</taxon>
        <taxon>Ecdysozoa</taxon>
        <taxon>Arthropoda</taxon>
        <taxon>Hexapoda</taxon>
        <taxon>Insecta</taxon>
        <taxon>Pterygota</taxon>
        <taxon>Neoptera</taxon>
        <taxon>Endopterygota</taxon>
        <taxon>Coleoptera</taxon>
        <taxon>Polyphaga</taxon>
        <taxon>Elateriformia</taxon>
        <taxon>Buprestoidea</taxon>
        <taxon>Buprestidae</taxon>
        <taxon>Agrilinae</taxon>
        <taxon>Agrilus</taxon>
    </lineage>
</organism>
<evidence type="ECO:0000256" key="1">
    <source>
        <dbReference type="SAM" id="Phobius"/>
    </source>
</evidence>
<reference evidence="3" key="1">
    <citation type="submission" date="2025-08" db="UniProtKB">
        <authorList>
            <consortium name="RefSeq"/>
        </authorList>
    </citation>
    <scope>IDENTIFICATION</scope>
    <source>
        <tissue evidence="3">Entire body</tissue>
    </source>
</reference>
<name>A0A7F5RL24_AGRPL</name>
<dbReference type="PANTHER" id="PTHR21824">
    <property type="entry name" value="TRANSMEMBRANE PROTEIN 177"/>
    <property type="match status" value="1"/>
</dbReference>
<dbReference type="Proteomes" id="UP000192223">
    <property type="component" value="Unplaced"/>
</dbReference>
<dbReference type="KEGG" id="apln:108735744"/>
<dbReference type="PANTHER" id="PTHR21824:SF4">
    <property type="entry name" value="TRANSMEMBRANE PROTEIN 177"/>
    <property type="match status" value="1"/>
</dbReference>
<dbReference type="InParanoid" id="A0A7F5RL24"/>
<accession>A0A7F5RL24</accession>
<evidence type="ECO:0000313" key="2">
    <source>
        <dbReference type="Proteomes" id="UP000192223"/>
    </source>
</evidence>
<dbReference type="AlphaFoldDB" id="A0A7F5RL24"/>
<keyword evidence="2" id="KW-1185">Reference proteome</keyword>
<protein>
    <submittedName>
        <fullName evidence="3">Transmembrane protein 177</fullName>
    </submittedName>
</protein>
<keyword evidence="1 3" id="KW-0812">Transmembrane</keyword>
<gene>
    <name evidence="3" type="primary">LOC108735744</name>
</gene>
<dbReference type="RefSeq" id="XP_025836713.1">
    <property type="nucleotide sequence ID" value="XM_025980928.1"/>
</dbReference>
<dbReference type="OrthoDB" id="110174at2759"/>
<feature type="transmembrane region" description="Helical" evidence="1">
    <location>
        <begin position="19"/>
        <end position="37"/>
    </location>
</feature>
<proteinExistence type="predicted"/>
<feature type="transmembrane region" description="Helical" evidence="1">
    <location>
        <begin position="173"/>
        <end position="191"/>
    </location>
</feature>
<dbReference type="GO" id="GO:0016020">
    <property type="term" value="C:membrane"/>
    <property type="evidence" value="ECO:0007669"/>
    <property type="project" value="TreeGrafter"/>
</dbReference>